<name>B2UHT4_RALPJ</name>
<protein>
    <submittedName>
        <fullName evidence="1">Uncharacterized protein</fullName>
    </submittedName>
</protein>
<sequence length="280" mass="30865">MPRHTPIAHLHANRYVGGGGRQRHKWARAYALLCGGMHTPTESSAIFSARSPRVAPFITEWYRRWGRCVRYICAAVWITFAGMAPWSPTGAAPKFAYPVTQRIDASASLALPRTWGPLRLTSETPIPSIAATINSPFGPSRLVFAQQTVAPESFALVTVRKSDFDKGTPGYLETLRPRDLAILLNHMESRVHGDRPAWAARLVRGKAPALQVLAGRRVLYWEGEWSTSAARTVVVRGYAFFGNGAVYLLRIFGTASGSEPVEFAEEARFADLVAATFHTK</sequence>
<evidence type="ECO:0000313" key="1">
    <source>
        <dbReference type="EMBL" id="ACD29135.1"/>
    </source>
</evidence>
<proteinExistence type="predicted"/>
<dbReference type="EMBL" id="CP001069">
    <property type="protein sequence ID" value="ACD29135.1"/>
    <property type="molecule type" value="Genomic_DNA"/>
</dbReference>
<dbReference type="AlphaFoldDB" id="B2UHT4"/>
<accession>B2UHT4</accession>
<dbReference type="KEGG" id="rpi:Rpic_4032"/>
<dbReference type="eggNOG" id="ENOG5030WG8">
    <property type="taxonomic scope" value="Bacteria"/>
</dbReference>
<dbReference type="HOGENOM" id="CLU_1218943_0_0_4"/>
<organism evidence="1">
    <name type="scientific">Ralstonia pickettii (strain 12J)</name>
    <dbReference type="NCBI Taxonomy" id="402626"/>
    <lineage>
        <taxon>Bacteria</taxon>
        <taxon>Pseudomonadati</taxon>
        <taxon>Pseudomonadota</taxon>
        <taxon>Betaproteobacteria</taxon>
        <taxon>Burkholderiales</taxon>
        <taxon>Burkholderiaceae</taxon>
        <taxon>Ralstonia</taxon>
    </lineage>
</organism>
<reference evidence="1" key="1">
    <citation type="submission" date="2008-05" db="EMBL/GenBank/DDBJ databases">
        <title>Complete sequence of chromosome2 of Ralstonia pickettii 12J.</title>
        <authorList>
            <consortium name="US DOE Joint Genome Institute"/>
            <person name="Lucas S."/>
            <person name="Copeland A."/>
            <person name="Lapidus A."/>
            <person name="Glavina del Rio T."/>
            <person name="Dalin E."/>
            <person name="Tice H."/>
            <person name="Bruce D."/>
            <person name="Goodwin L."/>
            <person name="Pitluck S."/>
            <person name="Meincke L."/>
            <person name="Brettin T."/>
            <person name="Detter J.C."/>
            <person name="Han C."/>
            <person name="Kuske C.R."/>
            <person name="Schmutz J."/>
            <person name="Larimer F."/>
            <person name="Land M."/>
            <person name="Hauser L."/>
            <person name="Kyrpides N."/>
            <person name="Mikhailova N."/>
            <person name="Marsh T."/>
            <person name="Richardson P."/>
        </authorList>
    </citation>
    <scope>NUCLEOTIDE SEQUENCE</scope>
    <source>
        <strain evidence="1">12J</strain>
    </source>
</reference>
<gene>
    <name evidence="1" type="ordered locus">Rpic_4032</name>
</gene>